<evidence type="ECO:0000256" key="4">
    <source>
        <dbReference type="ARBA" id="ARBA00022857"/>
    </source>
</evidence>
<keyword evidence="2 14" id="KW-0444">Lipid biosynthesis</keyword>
<feature type="binding site" evidence="14">
    <location>
        <position position="242"/>
    </location>
    <ligand>
        <name>sn-glycerol 3-phosphate</name>
        <dbReference type="ChEBI" id="CHEBI:57597"/>
    </ligand>
</feature>
<dbReference type="NCBIfam" id="NF000940">
    <property type="entry name" value="PRK00094.1-2"/>
    <property type="match status" value="1"/>
</dbReference>
<feature type="binding site" evidence="17">
    <location>
        <position position="138"/>
    </location>
    <ligand>
        <name>NAD(+)</name>
        <dbReference type="ChEBI" id="CHEBI:57540"/>
    </ligand>
</feature>
<sequence length="329" mass="34206">METIGIIGAGAWGTALAIALRRAGRAVTLYAHEPEVVEAVNTRHENVPFLPGVTLDSAIRATGDLDHACNGDAVLLVAPSLYMRAVCRQARPHWNAGVPAVICTKGIEQESCLLMSEVIGETLGDAVPLAVLSGPTFAAEVAADLPAAVTLACADAELGGRLIAAIGSARFRPYLSHDIIGAQLGGAVKNVLAIACGIVEGRGLGDNARAALITRGLAEIAKLGEVLGADIRTLMGLSGLGDLTLTCNAMQSRNFSLGHALGKGRKLNDILAERQSVAEGVHNAFSVTELARRNQVDMPICQAVDAVINVEADLDSIIYGLLSRPLNTE</sequence>
<dbReference type="GO" id="GO:0051287">
    <property type="term" value="F:NAD binding"/>
    <property type="evidence" value="ECO:0007669"/>
    <property type="project" value="InterPro"/>
</dbReference>
<proteinExistence type="inferred from homology"/>
<evidence type="ECO:0000259" key="20">
    <source>
        <dbReference type="Pfam" id="PF07479"/>
    </source>
</evidence>
<feature type="domain" description="Glycerol-3-phosphate dehydrogenase NAD-dependent N-terminal" evidence="19">
    <location>
        <begin position="4"/>
        <end position="157"/>
    </location>
</feature>
<reference evidence="21 22" key="1">
    <citation type="submission" date="2019-03" db="EMBL/GenBank/DDBJ databases">
        <title>Genomic Encyclopedia of Type Strains, Phase IV (KMG-IV): sequencing the most valuable type-strain genomes for metagenomic binning, comparative biology and taxonomic classification.</title>
        <authorList>
            <person name="Goeker M."/>
        </authorList>
    </citation>
    <scope>NUCLEOTIDE SEQUENCE [LARGE SCALE GENOMIC DNA]</scope>
    <source>
        <strain evidence="21 22">DSM 101688</strain>
    </source>
</reference>
<evidence type="ECO:0000256" key="12">
    <source>
        <dbReference type="ARBA" id="ARBA00069372"/>
    </source>
</evidence>
<comment type="catalytic activity">
    <reaction evidence="10">
        <text>sn-glycerol 3-phosphate + NADP(+) = dihydroxyacetone phosphate + NADPH + H(+)</text>
        <dbReference type="Rhea" id="RHEA:11096"/>
        <dbReference type="ChEBI" id="CHEBI:15378"/>
        <dbReference type="ChEBI" id="CHEBI:57597"/>
        <dbReference type="ChEBI" id="CHEBI:57642"/>
        <dbReference type="ChEBI" id="CHEBI:57783"/>
        <dbReference type="ChEBI" id="CHEBI:58349"/>
        <dbReference type="EC" id="1.1.1.94"/>
    </reaction>
    <physiologicalReaction direction="right-to-left" evidence="10">
        <dbReference type="Rhea" id="RHEA:11098"/>
    </physiologicalReaction>
</comment>
<dbReference type="SUPFAM" id="SSF48179">
    <property type="entry name" value="6-phosphogluconate dehydrogenase C-terminal domain-like"/>
    <property type="match status" value="1"/>
</dbReference>
<feature type="binding site" evidence="14">
    <location>
        <position position="253"/>
    </location>
    <ligand>
        <name>NADPH</name>
        <dbReference type="ChEBI" id="CHEBI:57783"/>
    </ligand>
</feature>
<feature type="active site" description="Proton acceptor" evidence="14 15">
    <location>
        <position position="189"/>
    </location>
</feature>
<evidence type="ECO:0000256" key="18">
    <source>
        <dbReference type="RuleBase" id="RU000437"/>
    </source>
</evidence>
<dbReference type="AlphaFoldDB" id="A0A4R3JH40"/>
<dbReference type="GO" id="GO:0008654">
    <property type="term" value="P:phospholipid biosynthetic process"/>
    <property type="evidence" value="ECO:0007669"/>
    <property type="project" value="UniProtKB-KW"/>
</dbReference>
<dbReference type="PRINTS" id="PR00077">
    <property type="entry name" value="GPDHDRGNASE"/>
</dbReference>
<evidence type="ECO:0000256" key="9">
    <source>
        <dbReference type="ARBA" id="ARBA00023264"/>
    </source>
</evidence>
<dbReference type="NCBIfam" id="NF000942">
    <property type="entry name" value="PRK00094.1-4"/>
    <property type="match status" value="1"/>
</dbReference>
<feature type="binding site" evidence="14">
    <location>
        <position position="134"/>
    </location>
    <ligand>
        <name>sn-glycerol 3-phosphate</name>
        <dbReference type="ChEBI" id="CHEBI:57597"/>
    </ligand>
</feature>
<evidence type="ECO:0000256" key="13">
    <source>
        <dbReference type="ARBA" id="ARBA00080511"/>
    </source>
</evidence>
<name>A0A4R3JH40_9PROT</name>
<evidence type="ECO:0000256" key="5">
    <source>
        <dbReference type="ARBA" id="ARBA00023002"/>
    </source>
</evidence>
<keyword evidence="9 14" id="KW-1208">Phospholipid metabolism</keyword>
<feature type="binding site" evidence="14">
    <location>
        <position position="32"/>
    </location>
    <ligand>
        <name>NADPH</name>
        <dbReference type="ChEBI" id="CHEBI:57783"/>
    </ligand>
</feature>
<feature type="binding site" evidence="14">
    <location>
        <position position="138"/>
    </location>
    <ligand>
        <name>NADPH</name>
        <dbReference type="ChEBI" id="CHEBI:57783"/>
    </ligand>
</feature>
<comment type="function">
    <text evidence="14">Catalyzes the reduction of the glycolytic intermediate dihydroxyacetone phosphate (DHAP) to sn-glycerol 3-phosphate (G3P), the key precursor for phospholipid synthesis.</text>
</comment>
<dbReference type="Pfam" id="PF07479">
    <property type="entry name" value="NAD_Gly3P_dh_C"/>
    <property type="match status" value="1"/>
</dbReference>
<dbReference type="FunFam" id="3.40.50.720:FF:000019">
    <property type="entry name" value="Glycerol-3-phosphate dehydrogenase [NAD(P)+]"/>
    <property type="match status" value="1"/>
</dbReference>
<dbReference type="Pfam" id="PF01210">
    <property type="entry name" value="NAD_Gly3P_dh_N"/>
    <property type="match status" value="1"/>
</dbReference>
<dbReference type="GO" id="GO:0046168">
    <property type="term" value="P:glycerol-3-phosphate catabolic process"/>
    <property type="evidence" value="ECO:0007669"/>
    <property type="project" value="InterPro"/>
</dbReference>
<evidence type="ECO:0000313" key="21">
    <source>
        <dbReference type="EMBL" id="TCS64815.1"/>
    </source>
</evidence>
<feature type="binding site" evidence="16">
    <location>
        <position position="105"/>
    </location>
    <ligand>
        <name>substrate</name>
    </ligand>
</feature>
<dbReference type="PANTHER" id="PTHR11728:SF1">
    <property type="entry name" value="GLYCEROL-3-PHOSPHATE DEHYDROGENASE [NAD(+)] 2, CHLOROPLASTIC"/>
    <property type="match status" value="1"/>
</dbReference>
<dbReference type="UniPathway" id="UPA00940"/>
<evidence type="ECO:0000256" key="6">
    <source>
        <dbReference type="ARBA" id="ARBA00023027"/>
    </source>
</evidence>
<evidence type="ECO:0000256" key="11">
    <source>
        <dbReference type="ARBA" id="ARBA00066687"/>
    </source>
</evidence>
<feature type="binding site" evidence="14">
    <location>
        <position position="136"/>
    </location>
    <ligand>
        <name>sn-glycerol 3-phosphate</name>
        <dbReference type="ChEBI" id="CHEBI:57597"/>
    </ligand>
</feature>
<evidence type="ECO:0000256" key="17">
    <source>
        <dbReference type="PIRSR" id="PIRSR000114-3"/>
    </source>
</evidence>
<evidence type="ECO:0000256" key="2">
    <source>
        <dbReference type="ARBA" id="ARBA00022516"/>
    </source>
</evidence>
<feature type="binding site" evidence="14">
    <location>
        <position position="279"/>
    </location>
    <ligand>
        <name>NADPH</name>
        <dbReference type="ChEBI" id="CHEBI:57783"/>
    </ligand>
</feature>
<dbReference type="Gene3D" id="3.40.50.720">
    <property type="entry name" value="NAD(P)-binding Rossmann-like Domain"/>
    <property type="match status" value="1"/>
</dbReference>
<dbReference type="SUPFAM" id="SSF51735">
    <property type="entry name" value="NAD(P)-binding Rossmann-fold domains"/>
    <property type="match status" value="1"/>
</dbReference>
<dbReference type="Gene3D" id="1.10.1040.10">
    <property type="entry name" value="N-(1-d-carboxylethyl)-l-norvaline Dehydrogenase, domain 2"/>
    <property type="match status" value="1"/>
</dbReference>
<comment type="similarity">
    <text evidence="1 14 18">Belongs to the NAD-dependent glycerol-3-phosphate dehydrogenase family.</text>
</comment>
<dbReference type="GO" id="GO:0141152">
    <property type="term" value="F:glycerol-3-phosphate dehydrogenase (NAD+) activity"/>
    <property type="evidence" value="ECO:0007669"/>
    <property type="project" value="RHEA"/>
</dbReference>
<feature type="binding site" evidence="14">
    <location>
        <position position="12"/>
    </location>
    <ligand>
        <name>NADPH</name>
        <dbReference type="ChEBI" id="CHEBI:57783"/>
    </ligand>
</feature>
<feature type="binding site" evidence="14">
    <location>
        <position position="189"/>
    </location>
    <ligand>
        <name>sn-glycerol 3-phosphate</name>
        <dbReference type="ChEBI" id="CHEBI:57597"/>
    </ligand>
</feature>
<evidence type="ECO:0000256" key="7">
    <source>
        <dbReference type="ARBA" id="ARBA00023098"/>
    </source>
</evidence>
<evidence type="ECO:0000313" key="22">
    <source>
        <dbReference type="Proteomes" id="UP000295304"/>
    </source>
</evidence>
<evidence type="ECO:0000256" key="1">
    <source>
        <dbReference type="ARBA" id="ARBA00011009"/>
    </source>
</evidence>
<feature type="binding site" evidence="16">
    <location>
        <begin position="253"/>
        <end position="254"/>
    </location>
    <ligand>
        <name>substrate</name>
    </ligand>
</feature>
<comment type="catalytic activity">
    <reaction evidence="14">
        <text>sn-glycerol 3-phosphate + NAD(+) = dihydroxyacetone phosphate + NADH + H(+)</text>
        <dbReference type="Rhea" id="RHEA:11092"/>
        <dbReference type="ChEBI" id="CHEBI:15378"/>
        <dbReference type="ChEBI" id="CHEBI:57540"/>
        <dbReference type="ChEBI" id="CHEBI:57597"/>
        <dbReference type="ChEBI" id="CHEBI:57642"/>
        <dbReference type="ChEBI" id="CHEBI:57945"/>
        <dbReference type="EC" id="1.1.1.94"/>
    </reaction>
</comment>
<feature type="binding site" evidence="14">
    <location>
        <position position="277"/>
    </location>
    <ligand>
        <name>NADPH</name>
        <dbReference type="ChEBI" id="CHEBI:57783"/>
    </ligand>
</feature>
<dbReference type="EMBL" id="SLZW01000001">
    <property type="protein sequence ID" value="TCS64815.1"/>
    <property type="molecule type" value="Genomic_DNA"/>
</dbReference>
<keyword evidence="3 14" id="KW-0547">Nucleotide-binding</keyword>
<dbReference type="InterPro" id="IPR008927">
    <property type="entry name" value="6-PGluconate_DH-like_C_sf"/>
</dbReference>
<feature type="binding site" evidence="14">
    <location>
        <position position="253"/>
    </location>
    <ligand>
        <name>sn-glycerol 3-phosphate</name>
        <dbReference type="ChEBI" id="CHEBI:57597"/>
    </ligand>
</feature>
<keyword evidence="4 14" id="KW-0521">NADP</keyword>
<evidence type="ECO:0000256" key="16">
    <source>
        <dbReference type="PIRSR" id="PIRSR000114-2"/>
    </source>
</evidence>
<evidence type="ECO:0000256" key="8">
    <source>
        <dbReference type="ARBA" id="ARBA00023209"/>
    </source>
</evidence>
<feature type="binding site" evidence="14">
    <location>
        <position position="254"/>
    </location>
    <ligand>
        <name>sn-glycerol 3-phosphate</name>
        <dbReference type="ChEBI" id="CHEBI:57597"/>
    </ligand>
</feature>
<protein>
    <recommendedName>
        <fullName evidence="12 14">Glycerol-3-phosphate dehydrogenase [NAD(P)+]</fullName>
        <ecNumber evidence="11 14">1.1.1.94</ecNumber>
    </recommendedName>
    <alternativeName>
        <fullName evidence="14">NAD(P)(+)-dependent glycerol-3-phosphate dehydrogenase</fullName>
    </alternativeName>
    <alternativeName>
        <fullName evidence="13 14">NAD(P)H-dependent dihydroxyacetone-phosphate reductase</fullName>
    </alternativeName>
</protein>
<comment type="subcellular location">
    <subcellularLocation>
        <location evidence="14">Cytoplasm</location>
    </subcellularLocation>
</comment>
<keyword evidence="6 14" id="KW-0520">NAD</keyword>
<dbReference type="InterPro" id="IPR006168">
    <property type="entry name" value="G3P_DH_NAD-dep"/>
</dbReference>
<evidence type="ECO:0000256" key="3">
    <source>
        <dbReference type="ARBA" id="ARBA00022741"/>
    </source>
</evidence>
<keyword evidence="22" id="KW-1185">Reference proteome</keyword>
<evidence type="ECO:0000256" key="10">
    <source>
        <dbReference type="ARBA" id="ARBA00052716"/>
    </source>
</evidence>
<keyword evidence="14" id="KW-0963">Cytoplasm</keyword>
<dbReference type="InterPro" id="IPR013328">
    <property type="entry name" value="6PGD_dom2"/>
</dbReference>
<comment type="caution">
    <text evidence="14">Lacks conserved residue(s) required for the propagation of feature annotation.</text>
</comment>
<feature type="binding site" evidence="17">
    <location>
        <begin position="8"/>
        <end position="13"/>
    </location>
    <ligand>
        <name>NAD(+)</name>
        <dbReference type="ChEBI" id="CHEBI:57540"/>
    </ligand>
</feature>
<dbReference type="InterPro" id="IPR006109">
    <property type="entry name" value="G3P_DH_NAD-dep_C"/>
</dbReference>
<comment type="caution">
    <text evidence="21">The sequence shown here is derived from an EMBL/GenBank/DDBJ whole genome shotgun (WGS) entry which is preliminary data.</text>
</comment>
<feature type="domain" description="Glycerol-3-phosphate dehydrogenase NAD-dependent C-terminal" evidence="20">
    <location>
        <begin position="178"/>
        <end position="318"/>
    </location>
</feature>
<dbReference type="Proteomes" id="UP000295304">
    <property type="component" value="Unassembled WGS sequence"/>
</dbReference>
<dbReference type="InterPro" id="IPR036291">
    <property type="entry name" value="NAD(P)-bd_dom_sf"/>
</dbReference>
<dbReference type="HAMAP" id="MF_00394">
    <property type="entry name" value="NAD_Glyc3P_dehydrog"/>
    <property type="match status" value="1"/>
</dbReference>
<keyword evidence="5 14" id="KW-0560">Oxidoreductase</keyword>
<evidence type="ECO:0000259" key="19">
    <source>
        <dbReference type="Pfam" id="PF01210"/>
    </source>
</evidence>
<keyword evidence="8 14" id="KW-0594">Phospholipid biosynthesis</keyword>
<feature type="binding site" evidence="17">
    <location>
        <position position="253"/>
    </location>
    <ligand>
        <name>NAD(+)</name>
        <dbReference type="ChEBI" id="CHEBI:57540"/>
    </ligand>
</feature>
<dbReference type="GO" id="GO:0005975">
    <property type="term" value="P:carbohydrate metabolic process"/>
    <property type="evidence" value="ECO:0007669"/>
    <property type="project" value="InterPro"/>
</dbReference>
<gene>
    <name evidence="14" type="primary">gpsA</name>
    <name evidence="21" type="ORF">EDD55_101145</name>
</gene>
<accession>A0A4R3JH40</accession>
<dbReference type="GO" id="GO:0006650">
    <property type="term" value="P:glycerophospholipid metabolic process"/>
    <property type="evidence" value="ECO:0007669"/>
    <property type="project" value="UniProtKB-UniRule"/>
</dbReference>
<dbReference type="PANTHER" id="PTHR11728">
    <property type="entry name" value="GLYCEROL-3-PHOSPHATE DEHYDROGENASE"/>
    <property type="match status" value="1"/>
</dbReference>
<dbReference type="RefSeq" id="WP_132937564.1">
    <property type="nucleotide sequence ID" value="NZ_CP119676.1"/>
</dbReference>
<evidence type="ECO:0000256" key="14">
    <source>
        <dbReference type="HAMAP-Rule" id="MF_00394"/>
    </source>
</evidence>
<feature type="binding site" evidence="14">
    <location>
        <position position="105"/>
    </location>
    <ligand>
        <name>NADPH</name>
        <dbReference type="ChEBI" id="CHEBI:57783"/>
    </ligand>
</feature>
<dbReference type="GO" id="GO:0046167">
    <property type="term" value="P:glycerol-3-phosphate biosynthetic process"/>
    <property type="evidence" value="ECO:0007669"/>
    <property type="project" value="UniProtKB-UniRule"/>
</dbReference>
<dbReference type="EC" id="1.1.1.94" evidence="11 14"/>
<dbReference type="GO" id="GO:0005829">
    <property type="term" value="C:cytosol"/>
    <property type="evidence" value="ECO:0007669"/>
    <property type="project" value="TreeGrafter"/>
</dbReference>
<feature type="binding site" evidence="14">
    <location>
        <position position="252"/>
    </location>
    <ligand>
        <name>sn-glycerol 3-phosphate</name>
        <dbReference type="ChEBI" id="CHEBI:57597"/>
    </ligand>
</feature>
<comment type="pathway">
    <text evidence="14">Membrane lipid metabolism; glycerophospholipid metabolism.</text>
</comment>
<evidence type="ECO:0000256" key="15">
    <source>
        <dbReference type="PIRSR" id="PIRSR000114-1"/>
    </source>
</evidence>
<keyword evidence="7 14" id="KW-0443">Lipid metabolism</keyword>
<dbReference type="OrthoDB" id="9812273at2"/>
<dbReference type="GO" id="GO:0141153">
    <property type="term" value="F:glycerol-3-phosphate dehydrogenase (NADP+) activity"/>
    <property type="evidence" value="ECO:0007669"/>
    <property type="project" value="RHEA"/>
</dbReference>
<feature type="binding site" evidence="14">
    <location>
        <position position="105"/>
    </location>
    <ligand>
        <name>sn-glycerol 3-phosphate</name>
        <dbReference type="ChEBI" id="CHEBI:57597"/>
    </ligand>
</feature>
<organism evidence="21 22">
    <name type="scientific">Varunaivibrio sulfuroxidans</name>
    <dbReference type="NCBI Taxonomy" id="1773489"/>
    <lineage>
        <taxon>Bacteria</taxon>
        <taxon>Pseudomonadati</taxon>
        <taxon>Pseudomonadota</taxon>
        <taxon>Alphaproteobacteria</taxon>
        <taxon>Rhodospirillales</taxon>
        <taxon>Magnetovibrionaceae</taxon>
        <taxon>Varunaivibrio</taxon>
    </lineage>
</organism>
<dbReference type="InterPro" id="IPR011128">
    <property type="entry name" value="G3P_DH_NAD-dep_N"/>
</dbReference>
<dbReference type="PROSITE" id="PS00957">
    <property type="entry name" value="NAD_G3PDH"/>
    <property type="match status" value="1"/>
</dbReference>
<dbReference type="PIRSF" id="PIRSF000114">
    <property type="entry name" value="Glycerol-3-P_dh"/>
    <property type="match status" value="1"/>
</dbReference>
<dbReference type="FunFam" id="1.10.1040.10:FF:000001">
    <property type="entry name" value="Glycerol-3-phosphate dehydrogenase [NAD(P)+]"/>
    <property type="match status" value="1"/>
</dbReference>